<feature type="transmembrane region" description="Helical" evidence="1">
    <location>
        <begin position="325"/>
        <end position="349"/>
    </location>
</feature>
<feature type="transmembrane region" description="Helical" evidence="1">
    <location>
        <begin position="28"/>
        <end position="43"/>
    </location>
</feature>
<feature type="transmembrane region" description="Helical" evidence="1">
    <location>
        <begin position="259"/>
        <end position="285"/>
    </location>
</feature>
<dbReference type="SUPFAM" id="SSF55874">
    <property type="entry name" value="ATPase domain of HSP90 chaperone/DNA topoisomerase II/histidine kinase"/>
    <property type="match status" value="1"/>
</dbReference>
<evidence type="ECO:0000256" key="1">
    <source>
        <dbReference type="SAM" id="Phobius"/>
    </source>
</evidence>
<feature type="transmembrane region" description="Helical" evidence="1">
    <location>
        <begin position="55"/>
        <end position="77"/>
    </location>
</feature>
<feature type="transmembrane region" description="Helical" evidence="1">
    <location>
        <begin position="355"/>
        <end position="374"/>
    </location>
</feature>
<gene>
    <name evidence="2" type="ORF">GM51_10940</name>
</gene>
<evidence type="ECO:0000313" key="2">
    <source>
        <dbReference type="EMBL" id="KGA17202.1"/>
    </source>
</evidence>
<dbReference type="Gene3D" id="3.30.565.10">
    <property type="entry name" value="Histidine kinase-like ATPase, C-terminal domain"/>
    <property type="match status" value="1"/>
</dbReference>
<comment type="caution">
    <text evidence="2">The sequence shown here is derived from an EMBL/GenBank/DDBJ whole genome shotgun (WGS) entry which is preliminary data.</text>
</comment>
<proteinExistence type="predicted"/>
<keyword evidence="1" id="KW-0472">Membrane</keyword>
<keyword evidence="1" id="KW-0812">Transmembrane</keyword>
<protein>
    <recommendedName>
        <fullName evidence="3">Signal transduction histidine kinase subgroup 3 dimerisation and phosphoacceptor domain-containing protein</fullName>
    </recommendedName>
</protein>
<dbReference type="AlphaFoldDB" id="A0A094Q1E4"/>
<accession>A0A094Q1E4</accession>
<evidence type="ECO:0008006" key="3">
    <source>
        <dbReference type="Google" id="ProtNLM"/>
    </source>
</evidence>
<organism evidence="2">
    <name type="scientific">freshwater metagenome</name>
    <dbReference type="NCBI Taxonomy" id="449393"/>
    <lineage>
        <taxon>unclassified sequences</taxon>
        <taxon>metagenomes</taxon>
        <taxon>ecological metagenomes</taxon>
    </lineage>
</organism>
<feature type="transmembrane region" description="Helical" evidence="1">
    <location>
        <begin position="122"/>
        <end position="144"/>
    </location>
</feature>
<keyword evidence="1" id="KW-1133">Transmembrane helix</keyword>
<dbReference type="EMBL" id="JNSL01000066">
    <property type="protein sequence ID" value="KGA17202.1"/>
    <property type="molecule type" value="Genomic_DNA"/>
</dbReference>
<dbReference type="InterPro" id="IPR036890">
    <property type="entry name" value="HATPase_C_sf"/>
</dbReference>
<reference evidence="2" key="1">
    <citation type="submission" date="2014-06" db="EMBL/GenBank/DDBJ databases">
        <title>Key roles for freshwater Actinobacteria revealed by deep metagenomic sequencing.</title>
        <authorList>
            <person name="Ghai R."/>
            <person name="Mizuno C.M."/>
            <person name="Picazo A."/>
            <person name="Camacho A."/>
            <person name="Rodriguez-Valera F."/>
        </authorList>
    </citation>
    <scope>NUCLEOTIDE SEQUENCE</scope>
</reference>
<sequence length="587" mass="64874">MSNQLVVRRTTRETVALLGSSEAFTKRIIIWTLLPALTIAGLYDSNRFGTSRIGWILVALVAHALTTAVMVILRVTLLPKQYKSPKPAITLLIFLIGSVTRSLILGQLAYDYSLADDPELLYRGIAGGLLGTISLSTFSIFAAITKQNAETELKLKQDRAALVAAQESAEEYIAEQVNEIRSIISTSIEPSLLEISKNLNELTAKDSMSLKSSADRISSFITETLRPLSTNLYQRKVVSIPKVPELTVKPKLLLFPETLVINEVLSPISIFAIWCLPNVTALYLYEGAKALPLVFIFSLPMLLIQTLIIKLPFARRPINGGRGLLILATIYATTWVGTVPMSEAFGIFLIRELNIIPAMILGMLIIGMTISYGFTVDANRRRYQAALNLTNSDLEREFSRTTQEVWLLRQRVAQKLHGTVQASLTAANMRILGTQNLTEELLQKVRDDVLRASEAVENFESEHIDIKTALSDLTQLWIGMCEIQVAATSECLEHISRDQVCAQCVNEIVKECVSNAIRHGNASKIDIALTENENQTLQITVINDGVTNTMGPEGVGTQILNELTMNWERNVEANKVTVSAIVGYVEV</sequence>
<feature type="transmembrane region" description="Helical" evidence="1">
    <location>
        <begin position="291"/>
        <end position="313"/>
    </location>
</feature>
<feature type="transmembrane region" description="Helical" evidence="1">
    <location>
        <begin position="89"/>
        <end position="110"/>
    </location>
</feature>
<name>A0A094Q1E4_9ZZZZ</name>